<evidence type="ECO:0000256" key="1">
    <source>
        <dbReference type="SAM" id="SignalP"/>
    </source>
</evidence>
<sequence length="156" mass="16738">MRKLLGIVVLGVMAGAAHADSVPDQFDMALKYADPSRVVAAVNTEFTAQPGQSVRLSVYDSEEAFLQSARIKHQASIGEDGVAVLNLYGLEPGEYSFAAYLDENGDGVLNRGKVLGRPKEPVAFSNGFVPKLRKPRYDETKVSVAPGSVVVITLKD</sequence>
<proteinExistence type="predicted"/>
<dbReference type="EMBL" id="JBEHZE010000001">
    <property type="protein sequence ID" value="MEX6632633.1"/>
    <property type="molecule type" value="Genomic_DNA"/>
</dbReference>
<feature type="chain" id="PRO_5046436592" evidence="1">
    <location>
        <begin position="20"/>
        <end position="156"/>
    </location>
</feature>
<dbReference type="Pfam" id="PF09912">
    <property type="entry name" value="DUF2141"/>
    <property type="match status" value="1"/>
</dbReference>
<dbReference type="Proteomes" id="UP001560685">
    <property type="component" value="Unassembled WGS sequence"/>
</dbReference>
<gene>
    <name evidence="2" type="ORF">ABFZ84_03645</name>
</gene>
<comment type="caution">
    <text evidence="2">The sequence shown here is derived from an EMBL/GenBank/DDBJ whole genome shotgun (WGS) entry which is preliminary data.</text>
</comment>
<organism evidence="2 3">
    <name type="scientific">Hyphococcus lacteus</name>
    <dbReference type="NCBI Taxonomy" id="3143536"/>
    <lineage>
        <taxon>Bacteria</taxon>
        <taxon>Pseudomonadati</taxon>
        <taxon>Pseudomonadota</taxon>
        <taxon>Alphaproteobacteria</taxon>
        <taxon>Parvularculales</taxon>
        <taxon>Parvularculaceae</taxon>
        <taxon>Hyphococcus</taxon>
    </lineage>
</organism>
<name>A0ABV3Z292_9PROT</name>
<protein>
    <submittedName>
        <fullName evidence="2">DUF2141 domain-containing protein</fullName>
    </submittedName>
</protein>
<evidence type="ECO:0000313" key="2">
    <source>
        <dbReference type="EMBL" id="MEX6632633.1"/>
    </source>
</evidence>
<keyword evidence="1" id="KW-0732">Signal</keyword>
<feature type="signal peptide" evidence="1">
    <location>
        <begin position="1"/>
        <end position="19"/>
    </location>
</feature>
<dbReference type="RefSeq" id="WP_369312557.1">
    <property type="nucleotide sequence ID" value="NZ_JBEHZE010000001.1"/>
</dbReference>
<keyword evidence="3" id="KW-1185">Reference proteome</keyword>
<evidence type="ECO:0000313" key="3">
    <source>
        <dbReference type="Proteomes" id="UP001560685"/>
    </source>
</evidence>
<dbReference type="InterPro" id="IPR018673">
    <property type="entry name" value="DUF2141"/>
</dbReference>
<accession>A0ABV3Z292</accession>
<reference evidence="2 3" key="1">
    <citation type="submission" date="2024-05" db="EMBL/GenBank/DDBJ databases">
        <title>Three bacterial strains, DH-69, EH-24, and ECK-19 isolated from coastal sediments.</title>
        <authorList>
            <person name="Ye Y.-Q."/>
            <person name="Du Z.-J."/>
        </authorList>
    </citation>
    <scope>NUCLEOTIDE SEQUENCE [LARGE SCALE GENOMIC DNA]</scope>
    <source>
        <strain evidence="2 3">ECK-19</strain>
    </source>
</reference>